<comment type="caution">
    <text evidence="12">The sequence shown here is derived from an EMBL/GenBank/DDBJ whole genome shotgun (WGS) entry which is preliminary data.</text>
</comment>
<dbReference type="InterPro" id="IPR001722">
    <property type="entry name" value="Glyco_hydro_7"/>
</dbReference>
<dbReference type="EMBL" id="CAUYUJ010015327">
    <property type="protein sequence ID" value="CAK0852617.1"/>
    <property type="molecule type" value="Genomic_DNA"/>
</dbReference>
<evidence type="ECO:0000256" key="4">
    <source>
        <dbReference type="ARBA" id="ARBA00022801"/>
    </source>
</evidence>
<dbReference type="CDD" id="cd07999">
    <property type="entry name" value="GH7_CBH_EG"/>
    <property type="match status" value="1"/>
</dbReference>
<evidence type="ECO:0000313" key="12">
    <source>
        <dbReference type="EMBL" id="CAK0852617.1"/>
    </source>
</evidence>
<evidence type="ECO:0000256" key="10">
    <source>
        <dbReference type="SAM" id="Phobius"/>
    </source>
</evidence>
<organism evidence="12 13">
    <name type="scientific">Prorocentrum cordatum</name>
    <dbReference type="NCBI Taxonomy" id="2364126"/>
    <lineage>
        <taxon>Eukaryota</taxon>
        <taxon>Sar</taxon>
        <taxon>Alveolata</taxon>
        <taxon>Dinophyceae</taxon>
        <taxon>Prorocentrales</taxon>
        <taxon>Prorocentraceae</taxon>
        <taxon>Prorocentrum</taxon>
    </lineage>
</organism>
<keyword evidence="11" id="KW-0732">Signal</keyword>
<evidence type="ECO:0000256" key="8">
    <source>
        <dbReference type="ARBA" id="ARBA00023295"/>
    </source>
</evidence>
<evidence type="ECO:0000313" key="13">
    <source>
        <dbReference type="Proteomes" id="UP001189429"/>
    </source>
</evidence>
<evidence type="ECO:0000256" key="3">
    <source>
        <dbReference type="ARBA" id="ARBA00012601"/>
    </source>
</evidence>
<keyword evidence="8" id="KW-0326">Glycosidase</keyword>
<sequence length="669" mass="69402">MARALTGLSLLGAAWAQQAGTQQEEVHPAVSVTKCEPECAEELLMLTLDSQRRWLHNAELTNCFEGEDWDGHICPDGQTCATSCELEGIDVDAYSTTYGVTAAESEVEIKFIVETEFGQNVGSRLYLMEGEDTYKMFSLKNREIAFEVDVNSLPCGLNAALYLVEMPADGGKSSGNTAGAKFGTGYCDAQCPHDLKFIDGEANIKGWKGAIGGAYGACCAEMDLFEANKMGGAFTAHPCGIQGAKRCEGADCGDADSGHYYQGVCDHDGCDVNPYRLGNKDFYGPGLKVDPQKPFTVVTQFLTVDGTDDGDLAEIRQHFVQDGQVIKHPGAQGIDGVEGNSITNAFCAASKEAFHQCRVKNNPNGAADQFNKHGGLKSMGAALDRGMVLVLSLWDDPTSGMRWLDSASPGDLDETVPGVVRGPCPRQAGKAVRTEAGDAFVKYSNIKYGHIGATTEGVQSEELSPLATAPLPVTPHASAEVSTDGMTGVVKNVTAAFDTTAANADPTTGATTVVDKTATVGATTGVQATAGAGTVVDSAAGVGATTGVVATPGAAVGTAAATAASGDMYDCTEGVATWLRDWPAEKKNWCCTTKHFPPGCTAAPAARLSDASLPALARAPGAGLLAASLAAAAAAAAGATAWRRARQRRAGGSGAEIPLTEMEEEPLVA</sequence>
<name>A0ABN9U350_9DINO</name>
<evidence type="ECO:0000256" key="11">
    <source>
        <dbReference type="SAM" id="SignalP"/>
    </source>
</evidence>
<evidence type="ECO:0000256" key="1">
    <source>
        <dbReference type="ARBA" id="ARBA00000966"/>
    </source>
</evidence>
<comment type="similarity">
    <text evidence="2">Belongs to the glycosyl hydrolase 7 (cellulase C) family.</text>
</comment>
<keyword evidence="10" id="KW-0472">Membrane</keyword>
<keyword evidence="4" id="KW-0378">Hydrolase</keyword>
<keyword evidence="10" id="KW-0812">Transmembrane</keyword>
<evidence type="ECO:0000256" key="5">
    <source>
        <dbReference type="ARBA" id="ARBA00023001"/>
    </source>
</evidence>
<accession>A0ABN9U350</accession>
<feature type="transmembrane region" description="Helical" evidence="10">
    <location>
        <begin position="622"/>
        <end position="642"/>
    </location>
</feature>
<evidence type="ECO:0000256" key="6">
    <source>
        <dbReference type="ARBA" id="ARBA00023180"/>
    </source>
</evidence>
<comment type="catalytic activity">
    <reaction evidence="1">
        <text>Endohydrolysis of (1-&gt;4)-beta-D-glucosidic linkages in cellulose, lichenin and cereal beta-D-glucans.</text>
        <dbReference type="EC" id="3.2.1.4"/>
    </reaction>
</comment>
<keyword evidence="6" id="KW-0325">Glycoprotein</keyword>
<keyword evidence="10" id="KW-1133">Transmembrane helix</keyword>
<dbReference type="PANTHER" id="PTHR33753:SF1">
    <property type="entry name" value="ENDO-BETA-1,4-GLUCANASE CELB"/>
    <property type="match status" value="1"/>
</dbReference>
<evidence type="ECO:0000256" key="2">
    <source>
        <dbReference type="ARBA" id="ARBA00006044"/>
    </source>
</evidence>
<dbReference type="PANTHER" id="PTHR33753">
    <property type="entry name" value="1,4-BETA-D-GLUCAN CELLOBIOHYDROLASE B"/>
    <property type="match status" value="1"/>
</dbReference>
<evidence type="ECO:0000256" key="9">
    <source>
        <dbReference type="ARBA" id="ARBA00023326"/>
    </source>
</evidence>
<keyword evidence="5" id="KW-0136">Cellulose degradation</keyword>
<keyword evidence="7" id="KW-0119">Carbohydrate metabolism</keyword>
<feature type="signal peptide" evidence="11">
    <location>
        <begin position="1"/>
        <end position="16"/>
    </location>
</feature>
<dbReference type="Pfam" id="PF00840">
    <property type="entry name" value="Glyco_hydro_7"/>
    <property type="match status" value="1"/>
</dbReference>
<keyword evidence="13" id="KW-1185">Reference proteome</keyword>
<proteinExistence type="inferred from homology"/>
<feature type="chain" id="PRO_5046812411" description="cellulase" evidence="11">
    <location>
        <begin position="17"/>
        <end position="669"/>
    </location>
</feature>
<dbReference type="Proteomes" id="UP001189429">
    <property type="component" value="Unassembled WGS sequence"/>
</dbReference>
<keyword evidence="9" id="KW-0624">Polysaccharide degradation</keyword>
<evidence type="ECO:0000256" key="7">
    <source>
        <dbReference type="ARBA" id="ARBA00023277"/>
    </source>
</evidence>
<protein>
    <recommendedName>
        <fullName evidence="3">cellulase</fullName>
        <ecNumber evidence="3">3.2.1.4</ecNumber>
    </recommendedName>
</protein>
<dbReference type="PRINTS" id="PR00734">
    <property type="entry name" value="GLHYDRLASE7"/>
</dbReference>
<dbReference type="Gene3D" id="2.70.100.10">
    <property type="entry name" value="Glycoside hydrolase, family 7, domain"/>
    <property type="match status" value="1"/>
</dbReference>
<reference evidence="12" key="1">
    <citation type="submission" date="2023-10" db="EMBL/GenBank/DDBJ databases">
        <authorList>
            <person name="Chen Y."/>
            <person name="Shah S."/>
            <person name="Dougan E. K."/>
            <person name="Thang M."/>
            <person name="Chan C."/>
        </authorList>
    </citation>
    <scope>NUCLEOTIDE SEQUENCE [LARGE SCALE GENOMIC DNA]</scope>
</reference>
<gene>
    <name evidence="12" type="ORF">PCOR1329_LOCUS44347</name>
</gene>
<dbReference type="EC" id="3.2.1.4" evidence="3"/>
<dbReference type="InterPro" id="IPR013320">
    <property type="entry name" value="ConA-like_dom_sf"/>
</dbReference>
<dbReference type="SUPFAM" id="SSF49899">
    <property type="entry name" value="Concanavalin A-like lectins/glucanases"/>
    <property type="match status" value="1"/>
</dbReference>
<dbReference type="InterPro" id="IPR037019">
    <property type="entry name" value="Glyco_hydro_7_sf"/>
</dbReference>